<reference evidence="6 7" key="1">
    <citation type="submission" date="2016-09" db="EMBL/GenBank/DDBJ databases">
        <title>Draft genome sequence for the type strain of Desulfuribacillus alkaliarsenatis AHT28, an obligately anaerobic, sulfidogenic bacterium isolated from Russian soda lake sediments.</title>
        <authorList>
            <person name="Abin C.A."/>
            <person name="Hollibaugh J.T."/>
        </authorList>
    </citation>
    <scope>NUCLEOTIDE SEQUENCE [LARGE SCALE GENOMIC DNA]</scope>
    <source>
        <strain evidence="6 7">AHT28</strain>
    </source>
</reference>
<evidence type="ECO:0000313" key="6">
    <source>
        <dbReference type="EMBL" id="OEF98790.1"/>
    </source>
</evidence>
<feature type="transmembrane region" description="Helical" evidence="5">
    <location>
        <begin position="71"/>
        <end position="92"/>
    </location>
</feature>
<keyword evidence="3 5" id="KW-1133">Transmembrane helix</keyword>
<organism evidence="6 7">
    <name type="scientific">Desulfuribacillus alkaliarsenatis</name>
    <dbReference type="NCBI Taxonomy" id="766136"/>
    <lineage>
        <taxon>Bacteria</taxon>
        <taxon>Bacillati</taxon>
        <taxon>Bacillota</taxon>
        <taxon>Desulfuribacillia</taxon>
        <taxon>Desulfuribacillales</taxon>
        <taxon>Desulfuribacillaceae</taxon>
        <taxon>Desulfuribacillus</taxon>
    </lineage>
</organism>
<proteinExistence type="predicted"/>
<feature type="transmembrane region" description="Helical" evidence="5">
    <location>
        <begin position="21"/>
        <end position="37"/>
    </location>
</feature>
<evidence type="ECO:0000256" key="5">
    <source>
        <dbReference type="SAM" id="Phobius"/>
    </source>
</evidence>
<keyword evidence="2 5" id="KW-0812">Transmembrane</keyword>
<comment type="caution">
    <text evidence="6">The sequence shown here is derived from an EMBL/GenBank/DDBJ whole genome shotgun (WGS) entry which is preliminary data.</text>
</comment>
<protein>
    <recommendedName>
        <fullName evidence="8">Cobalt transporter</fullName>
    </recommendedName>
</protein>
<dbReference type="AlphaFoldDB" id="A0A1E5G6H6"/>
<dbReference type="EMBL" id="MIJE01000001">
    <property type="protein sequence ID" value="OEF98790.1"/>
    <property type="molecule type" value="Genomic_DNA"/>
</dbReference>
<evidence type="ECO:0000256" key="4">
    <source>
        <dbReference type="ARBA" id="ARBA00023136"/>
    </source>
</evidence>
<dbReference type="GO" id="GO:0005886">
    <property type="term" value="C:plasma membrane"/>
    <property type="evidence" value="ECO:0007669"/>
    <property type="project" value="UniProtKB-ARBA"/>
</dbReference>
<dbReference type="CDD" id="cd16914">
    <property type="entry name" value="EcfT"/>
    <property type="match status" value="1"/>
</dbReference>
<comment type="subcellular location">
    <subcellularLocation>
        <location evidence="1">Membrane</location>
        <topology evidence="1">Multi-pass membrane protein</topology>
    </subcellularLocation>
</comment>
<evidence type="ECO:0000256" key="2">
    <source>
        <dbReference type="ARBA" id="ARBA00022692"/>
    </source>
</evidence>
<dbReference type="STRING" id="766136.BHF68_03045"/>
<dbReference type="Proteomes" id="UP000094296">
    <property type="component" value="Unassembled WGS sequence"/>
</dbReference>
<feature type="transmembrane region" description="Helical" evidence="5">
    <location>
        <begin position="43"/>
        <end position="59"/>
    </location>
</feature>
<gene>
    <name evidence="6" type="ORF">BHF68_03045</name>
</gene>
<name>A0A1E5G6H6_9FIRM</name>
<feature type="transmembrane region" description="Helical" evidence="5">
    <location>
        <begin position="107"/>
        <end position="125"/>
    </location>
</feature>
<evidence type="ECO:0000313" key="7">
    <source>
        <dbReference type="Proteomes" id="UP000094296"/>
    </source>
</evidence>
<feature type="transmembrane region" description="Helical" evidence="5">
    <location>
        <begin position="240"/>
        <end position="262"/>
    </location>
</feature>
<evidence type="ECO:0000256" key="1">
    <source>
        <dbReference type="ARBA" id="ARBA00004141"/>
    </source>
</evidence>
<evidence type="ECO:0000256" key="3">
    <source>
        <dbReference type="ARBA" id="ARBA00022989"/>
    </source>
</evidence>
<accession>A0A1E5G6H6</accession>
<evidence type="ECO:0008006" key="8">
    <source>
        <dbReference type="Google" id="ProtNLM"/>
    </source>
</evidence>
<sequence length="263" mass="30776">MKNIKDEKTDYIRVSPQLDSGLKFLIALIMSTIPFLLRDTYSFVILTVFLFVTTILLRIRPRTILTSFAAYSIIVLLPYMFGFFISTVIFWFSGNEVFAYHQQISDIALRMFQLFLLWYVGSLYFQSTSMKSFIGLLDKLLSPLKRLGVPISDHLKVIMCVVNELKVLGPEMKKQFSESMQSLKADKKSIFNINIKGISNIIISFLVNSFKRLDYIEEYLQQVETDELYEYQFQISKEDIWMLITFILLVYLLFIVETGYAFF</sequence>
<dbReference type="InterPro" id="IPR003339">
    <property type="entry name" value="ABC/ECF_trnsptr_transmembrane"/>
</dbReference>
<keyword evidence="7" id="KW-1185">Reference proteome</keyword>
<keyword evidence="4 5" id="KW-0472">Membrane</keyword>